<name>A0ACB6HC05_CUCSA</name>
<protein>
    <submittedName>
        <fullName evidence="1">Uncharacterized protein</fullName>
    </submittedName>
</protein>
<evidence type="ECO:0000313" key="2">
    <source>
        <dbReference type="Proteomes" id="UP000029981"/>
    </source>
</evidence>
<dbReference type="Proteomes" id="UP000029981">
    <property type="component" value="Unassembled WGS sequence"/>
</dbReference>
<reference evidence="1 2" key="4">
    <citation type="journal article" date="2011" name="BMC Genomics">
        <title>RNA-Seq improves annotation of protein-coding genes in the cucumber genome.</title>
        <authorList>
            <person name="Li Z."/>
            <person name="Zhang Z."/>
            <person name="Yan P."/>
            <person name="Huang S."/>
            <person name="Fei Z."/>
            <person name="Lin K."/>
        </authorList>
    </citation>
    <scope>NUCLEOTIDE SEQUENCE [LARGE SCALE GENOMIC DNA]</scope>
    <source>
        <strain evidence="2">cv. 9930</strain>
        <tissue evidence="1">Leaf</tissue>
    </source>
</reference>
<comment type="caution">
    <text evidence="1">The sequence shown here is derived from an EMBL/GenBank/DDBJ whole genome shotgun (WGS) entry which is preliminary data.</text>
</comment>
<accession>A0ACB6HC05</accession>
<reference evidence="1 2" key="1">
    <citation type="journal article" date="2009" name="Nat. Genet.">
        <title>The genome of the cucumber, Cucumis sativus L.</title>
        <authorList>
            <person name="Huang S."/>
            <person name="Li R."/>
            <person name="Zhang Z."/>
            <person name="Li L."/>
            <person name="Gu X."/>
            <person name="Fan W."/>
            <person name="Lucas W.J."/>
            <person name="Wang X."/>
            <person name="Xie B."/>
            <person name="Ni P."/>
            <person name="Ren Y."/>
            <person name="Zhu H."/>
            <person name="Li J."/>
            <person name="Lin K."/>
            <person name="Jin W."/>
            <person name="Fei Z."/>
            <person name="Li G."/>
            <person name="Staub J."/>
            <person name="Kilian A."/>
            <person name="van der Vossen E.A."/>
            <person name="Wu Y."/>
            <person name="Guo J."/>
            <person name="He J."/>
            <person name="Jia Z."/>
            <person name="Ren Y."/>
            <person name="Tian G."/>
            <person name="Lu Y."/>
            <person name="Ruan J."/>
            <person name="Qian W."/>
            <person name="Wang M."/>
            <person name="Huang Q."/>
            <person name="Li B."/>
            <person name="Xuan Z."/>
            <person name="Cao J."/>
            <person name="Asan"/>
            <person name="Wu Z."/>
            <person name="Zhang J."/>
            <person name="Cai Q."/>
            <person name="Bai Y."/>
            <person name="Zhao B."/>
            <person name="Han Y."/>
            <person name="Li Y."/>
            <person name="Li X."/>
            <person name="Wang S."/>
            <person name="Shi Q."/>
            <person name="Liu S."/>
            <person name="Cho W.K."/>
            <person name="Kim J.Y."/>
            <person name="Xu Y."/>
            <person name="Heller-Uszynska K."/>
            <person name="Miao H."/>
            <person name="Cheng Z."/>
            <person name="Zhang S."/>
            <person name="Wu J."/>
            <person name="Yang Y."/>
            <person name="Kang H."/>
            <person name="Li M."/>
            <person name="Liang H."/>
            <person name="Ren X."/>
            <person name="Shi Z."/>
            <person name="Wen M."/>
            <person name="Jian M."/>
            <person name="Yang H."/>
            <person name="Zhang G."/>
            <person name="Yang Z."/>
            <person name="Chen R."/>
            <person name="Liu S."/>
            <person name="Li J."/>
            <person name="Ma L."/>
            <person name="Liu H."/>
            <person name="Zhou Y."/>
            <person name="Zhao J."/>
            <person name="Fang X."/>
            <person name="Li G."/>
            <person name="Fang L."/>
            <person name="Li Y."/>
            <person name="Liu D."/>
            <person name="Zheng H."/>
            <person name="Zhang Y."/>
            <person name="Qin N."/>
            <person name="Li Z."/>
            <person name="Yang G."/>
            <person name="Yang S."/>
            <person name="Bolund L."/>
            <person name="Kristiansen K."/>
            <person name="Zheng H."/>
            <person name="Li S."/>
            <person name="Zhang X."/>
            <person name="Yang H."/>
            <person name="Wang J."/>
            <person name="Sun R."/>
            <person name="Zhang B."/>
            <person name="Jiang S."/>
            <person name="Wang J."/>
            <person name="Du Y."/>
            <person name="Li S."/>
        </authorList>
    </citation>
    <scope>NUCLEOTIDE SEQUENCE [LARGE SCALE GENOMIC DNA]</scope>
    <source>
        <strain evidence="2">cv. 9930</strain>
        <tissue evidence="1">Leaf</tissue>
    </source>
</reference>
<proteinExistence type="predicted"/>
<dbReference type="EMBL" id="ACHR03000038">
    <property type="protein sequence ID" value="KAE8637423.1"/>
    <property type="molecule type" value="Genomic_DNA"/>
</dbReference>
<keyword evidence="2" id="KW-1185">Reference proteome</keyword>
<gene>
    <name evidence="1" type="ORF">Csa_021609</name>
</gene>
<reference evidence="1 2" key="2">
    <citation type="journal article" date="2009" name="PLoS ONE">
        <title>An integrated genetic and cytogenetic map of the cucumber genome.</title>
        <authorList>
            <person name="Ren Y."/>
            <person name="Zhang Z."/>
            <person name="Liu J."/>
            <person name="Staub J.E."/>
            <person name="Han Y."/>
            <person name="Cheng Z."/>
            <person name="Li X."/>
            <person name="Lu J."/>
            <person name="Miao H."/>
            <person name="Kang H."/>
            <person name="Xie B."/>
            <person name="Gu X."/>
            <person name="Wang X."/>
            <person name="Du Y."/>
            <person name="Jin W."/>
            <person name="Huang S."/>
        </authorList>
    </citation>
    <scope>NUCLEOTIDE SEQUENCE [LARGE SCALE GENOMIC DNA]</scope>
    <source>
        <strain evidence="2">cv. 9930</strain>
        <tissue evidence="1">Leaf</tissue>
    </source>
</reference>
<evidence type="ECO:0000313" key="1">
    <source>
        <dbReference type="EMBL" id="KAE8637423.1"/>
    </source>
</evidence>
<sequence length="60" mass="6664">MKEIQNQVEVKKQSGCETSCRLRVKGRNLSCPGSRPSVGCSIVWTPSNWTFVLTSTDLYG</sequence>
<reference evidence="1 2" key="3">
    <citation type="journal article" date="2010" name="BMC Genomics">
        <title>Transcriptome sequencing and comparative analysis of cucumber flowers with different sex types.</title>
        <authorList>
            <person name="Guo S."/>
            <person name="Zheng Y."/>
            <person name="Joung J.G."/>
            <person name="Liu S."/>
            <person name="Zhang Z."/>
            <person name="Crasta O.R."/>
            <person name="Sobral B.W."/>
            <person name="Xu Y."/>
            <person name="Huang S."/>
            <person name="Fei Z."/>
        </authorList>
    </citation>
    <scope>NUCLEOTIDE SEQUENCE [LARGE SCALE GENOMIC DNA]</scope>
    <source>
        <strain evidence="2">cv. 9930</strain>
        <tissue evidence="1">Leaf</tissue>
    </source>
</reference>
<reference evidence="1 2" key="5">
    <citation type="journal article" date="2019" name="Gigascience">
        <title>A chromosome-scale genome assembly of cucumber (Cucumis sativus L.).</title>
        <authorList>
            <person name="Li Q."/>
            <person name="Li H."/>
            <person name="Huang W."/>
            <person name="Xu Y."/>
            <person name="Zhou Q."/>
            <person name="Wang S."/>
            <person name="Ruan J."/>
            <person name="Huang S."/>
            <person name="Zhang Z."/>
        </authorList>
    </citation>
    <scope>NUCLEOTIDE SEQUENCE [LARGE SCALE GENOMIC DNA]</scope>
    <source>
        <strain evidence="2">cv. 9930</strain>
        <tissue evidence="1">Leaf</tissue>
    </source>
</reference>
<organism evidence="1 2">
    <name type="scientific">Cucumis sativus</name>
    <name type="common">Cucumber</name>
    <dbReference type="NCBI Taxonomy" id="3659"/>
    <lineage>
        <taxon>Eukaryota</taxon>
        <taxon>Viridiplantae</taxon>
        <taxon>Streptophyta</taxon>
        <taxon>Embryophyta</taxon>
        <taxon>Tracheophyta</taxon>
        <taxon>Spermatophyta</taxon>
        <taxon>Magnoliopsida</taxon>
        <taxon>eudicotyledons</taxon>
        <taxon>Gunneridae</taxon>
        <taxon>Pentapetalae</taxon>
        <taxon>rosids</taxon>
        <taxon>fabids</taxon>
        <taxon>Cucurbitales</taxon>
        <taxon>Cucurbitaceae</taxon>
        <taxon>Benincaseae</taxon>
        <taxon>Cucumis</taxon>
    </lineage>
</organism>